<proteinExistence type="predicted"/>
<dbReference type="AlphaFoldDB" id="A0A1R1X6X3"/>
<gene>
    <name evidence="1" type="ORF">AYI70_g10383</name>
</gene>
<keyword evidence="2" id="KW-1185">Reference proteome</keyword>
<comment type="caution">
    <text evidence="1">The sequence shown here is derived from an EMBL/GenBank/DDBJ whole genome shotgun (WGS) entry which is preliminary data.</text>
</comment>
<evidence type="ECO:0000313" key="1">
    <source>
        <dbReference type="EMBL" id="OMJ10340.1"/>
    </source>
</evidence>
<organism evidence="1 2">
    <name type="scientific">Smittium culicis</name>
    <dbReference type="NCBI Taxonomy" id="133412"/>
    <lineage>
        <taxon>Eukaryota</taxon>
        <taxon>Fungi</taxon>
        <taxon>Fungi incertae sedis</taxon>
        <taxon>Zoopagomycota</taxon>
        <taxon>Kickxellomycotina</taxon>
        <taxon>Harpellomycetes</taxon>
        <taxon>Harpellales</taxon>
        <taxon>Legeriomycetaceae</taxon>
        <taxon>Smittium</taxon>
    </lineage>
</organism>
<protein>
    <submittedName>
        <fullName evidence="1">Uncharacterized protein</fullName>
    </submittedName>
</protein>
<dbReference type="EMBL" id="LSSN01005047">
    <property type="protein sequence ID" value="OMJ10340.1"/>
    <property type="molecule type" value="Genomic_DNA"/>
</dbReference>
<sequence>MGHLSGPTQILVIPDRVSNYNAYQLESASENVKNLLKLRITRFVCTEFRRAAAQTEFLLRQETFNESLTINGLDDMDQFASHQNK</sequence>
<name>A0A1R1X6X3_9FUNG</name>
<dbReference type="Proteomes" id="UP000187283">
    <property type="component" value="Unassembled WGS sequence"/>
</dbReference>
<reference evidence="1 2" key="1">
    <citation type="submission" date="2017-01" db="EMBL/GenBank/DDBJ databases">
        <authorList>
            <person name="Mah S.A."/>
            <person name="Swanson W.J."/>
            <person name="Moy G.W."/>
            <person name="Vacquier V.D."/>
        </authorList>
    </citation>
    <scope>NUCLEOTIDE SEQUENCE [LARGE SCALE GENOMIC DNA]</scope>
    <source>
        <strain evidence="1 2">GSMNP</strain>
    </source>
</reference>
<evidence type="ECO:0000313" key="2">
    <source>
        <dbReference type="Proteomes" id="UP000187283"/>
    </source>
</evidence>
<accession>A0A1R1X6X3</accession>